<comment type="subcellular location">
    <subcellularLocation>
        <location evidence="6">Cell membrane</location>
        <topology evidence="6">Multi-pass membrane protein</topology>
    </subcellularLocation>
    <subcellularLocation>
        <location evidence="1">Membrane</location>
    </subcellularLocation>
</comment>
<protein>
    <recommendedName>
        <fullName evidence="6">SURF1-like protein</fullName>
    </recommendedName>
</protein>
<dbReference type="InterPro" id="IPR045214">
    <property type="entry name" value="Surf1/Surf4"/>
</dbReference>
<dbReference type="Pfam" id="PF02104">
    <property type="entry name" value="SURF1"/>
    <property type="match status" value="1"/>
</dbReference>
<evidence type="ECO:0000256" key="1">
    <source>
        <dbReference type="ARBA" id="ARBA00004370"/>
    </source>
</evidence>
<dbReference type="PROSITE" id="PS50895">
    <property type="entry name" value="SURF1"/>
    <property type="match status" value="1"/>
</dbReference>
<comment type="similarity">
    <text evidence="2 6">Belongs to the SURF1 family.</text>
</comment>
<dbReference type="GO" id="GO:0005886">
    <property type="term" value="C:plasma membrane"/>
    <property type="evidence" value="ECO:0007669"/>
    <property type="project" value="UniProtKB-SubCell"/>
</dbReference>
<dbReference type="InterPro" id="IPR002994">
    <property type="entry name" value="Surf1/Shy1"/>
</dbReference>
<comment type="caution">
    <text evidence="6">Lacks conserved residue(s) required for the propagation of feature annotation.</text>
</comment>
<keyword evidence="4 6" id="KW-1133">Transmembrane helix</keyword>
<dbReference type="PANTHER" id="PTHR23427:SF2">
    <property type="entry name" value="SURFEIT LOCUS PROTEIN 1"/>
    <property type="match status" value="1"/>
</dbReference>
<evidence type="ECO:0000256" key="4">
    <source>
        <dbReference type="ARBA" id="ARBA00022989"/>
    </source>
</evidence>
<evidence type="ECO:0000256" key="2">
    <source>
        <dbReference type="ARBA" id="ARBA00007165"/>
    </source>
</evidence>
<keyword evidence="8" id="KW-1185">Reference proteome</keyword>
<dbReference type="Proteomes" id="UP000574761">
    <property type="component" value="Unassembled WGS sequence"/>
</dbReference>
<sequence>MAELSRQPARRPVVRAVLSGLVLLAALAVLLSLGTWQMQRLAWKEQLLADIAERRAEASVPLSAIEAVKAGGTDIEYRPVTVTGTFENGRERHFLATHEGQSGYHVYAPLRLADGRFVFVNRGFVPYDQKEPATRPEGQVAGEQTIAGLARQRLEGKPSSLVPDNDLIKNVFYWKDLDAMAASVRIAPEALVPFFVDADATPNPGGFPIGGVTQFELPNNHLQYALTWYGLALALVAVSGVYAWRSRR</sequence>
<accession>A0A7W6D9W3</accession>
<keyword evidence="5 6" id="KW-0472">Membrane</keyword>
<evidence type="ECO:0000256" key="6">
    <source>
        <dbReference type="RuleBase" id="RU363076"/>
    </source>
</evidence>
<keyword evidence="6" id="KW-1003">Cell membrane</keyword>
<evidence type="ECO:0000256" key="3">
    <source>
        <dbReference type="ARBA" id="ARBA00022692"/>
    </source>
</evidence>
<gene>
    <name evidence="7" type="ORF">GGQ64_001070</name>
</gene>
<evidence type="ECO:0000313" key="7">
    <source>
        <dbReference type="EMBL" id="MBB3975883.1"/>
    </source>
</evidence>
<name>A0A7W6D9W3_9HYPH</name>
<comment type="caution">
    <text evidence="7">The sequence shown here is derived from an EMBL/GenBank/DDBJ whole genome shotgun (WGS) entry which is preliminary data.</text>
</comment>
<evidence type="ECO:0000256" key="5">
    <source>
        <dbReference type="ARBA" id="ARBA00023136"/>
    </source>
</evidence>
<dbReference type="PANTHER" id="PTHR23427">
    <property type="entry name" value="SURFEIT LOCUS PROTEIN"/>
    <property type="match status" value="1"/>
</dbReference>
<organism evidence="7 8">
    <name type="scientific">Mycoplana azooxidifex</name>
    <dbReference type="NCBI Taxonomy" id="1636188"/>
    <lineage>
        <taxon>Bacteria</taxon>
        <taxon>Pseudomonadati</taxon>
        <taxon>Pseudomonadota</taxon>
        <taxon>Alphaproteobacteria</taxon>
        <taxon>Hyphomicrobiales</taxon>
        <taxon>Rhizobiaceae</taxon>
        <taxon>Mycoplana</taxon>
    </lineage>
</organism>
<proteinExistence type="inferred from homology"/>
<dbReference type="AlphaFoldDB" id="A0A7W6D9W3"/>
<feature type="transmembrane region" description="Helical" evidence="6">
    <location>
        <begin position="226"/>
        <end position="244"/>
    </location>
</feature>
<dbReference type="CDD" id="cd06662">
    <property type="entry name" value="SURF1"/>
    <property type="match status" value="1"/>
</dbReference>
<dbReference type="EMBL" id="JACIEE010000002">
    <property type="protein sequence ID" value="MBB3975883.1"/>
    <property type="molecule type" value="Genomic_DNA"/>
</dbReference>
<evidence type="ECO:0000313" key="8">
    <source>
        <dbReference type="Proteomes" id="UP000574761"/>
    </source>
</evidence>
<reference evidence="7 8" key="1">
    <citation type="submission" date="2020-08" db="EMBL/GenBank/DDBJ databases">
        <title>Genomic Encyclopedia of Type Strains, Phase IV (KMG-IV): sequencing the most valuable type-strain genomes for metagenomic binning, comparative biology and taxonomic classification.</title>
        <authorList>
            <person name="Goeker M."/>
        </authorList>
    </citation>
    <scope>NUCLEOTIDE SEQUENCE [LARGE SCALE GENOMIC DNA]</scope>
    <source>
        <strain evidence="7 8">DSM 100211</strain>
    </source>
</reference>
<keyword evidence="3 6" id="KW-0812">Transmembrane</keyword>